<keyword evidence="4" id="KW-0812">Transmembrane</keyword>
<dbReference type="PANTHER" id="PTHR43630">
    <property type="entry name" value="POLY-BETA-1,6-N-ACETYL-D-GLUCOSAMINE SYNTHASE"/>
    <property type="match status" value="1"/>
</dbReference>
<dbReference type="InterPro" id="IPR029044">
    <property type="entry name" value="Nucleotide-diphossugar_trans"/>
</dbReference>
<dbReference type="Pfam" id="PF13641">
    <property type="entry name" value="Glyco_tranf_2_3"/>
    <property type="match status" value="1"/>
</dbReference>
<gene>
    <name evidence="6" type="ORF">A2771_01780</name>
</gene>
<dbReference type="AlphaFoldDB" id="A0A1F7XYW6"/>
<dbReference type="PANTHER" id="PTHR43630:SF1">
    <property type="entry name" value="POLY-BETA-1,6-N-ACETYL-D-GLUCOSAMINE SYNTHASE"/>
    <property type="match status" value="1"/>
</dbReference>
<evidence type="ECO:0000256" key="4">
    <source>
        <dbReference type="SAM" id="Phobius"/>
    </source>
</evidence>
<dbReference type="Proteomes" id="UP000176741">
    <property type="component" value="Unassembled WGS sequence"/>
</dbReference>
<keyword evidence="4" id="KW-0472">Membrane</keyword>
<dbReference type="InterPro" id="IPR011330">
    <property type="entry name" value="Glyco_hydro/deAcase_b/a-brl"/>
</dbReference>
<feature type="transmembrane region" description="Helical" evidence="4">
    <location>
        <begin position="21"/>
        <end position="45"/>
    </location>
</feature>
<keyword evidence="4" id="KW-1133">Transmembrane helix</keyword>
<feature type="transmembrane region" description="Helical" evidence="4">
    <location>
        <begin position="614"/>
        <end position="647"/>
    </location>
</feature>
<dbReference type="SUPFAM" id="SSF88713">
    <property type="entry name" value="Glycoside hydrolase/deacetylase"/>
    <property type="match status" value="1"/>
</dbReference>
<proteinExistence type="inferred from homology"/>
<evidence type="ECO:0000256" key="2">
    <source>
        <dbReference type="ARBA" id="ARBA00022676"/>
    </source>
</evidence>
<dbReference type="GO" id="GO:0016757">
    <property type="term" value="F:glycosyltransferase activity"/>
    <property type="evidence" value="ECO:0007669"/>
    <property type="project" value="UniProtKB-KW"/>
</dbReference>
<dbReference type="GO" id="GO:0005975">
    <property type="term" value="P:carbohydrate metabolic process"/>
    <property type="evidence" value="ECO:0007669"/>
    <property type="project" value="InterPro"/>
</dbReference>
<feature type="domain" description="NodB homology" evidence="5">
    <location>
        <begin position="103"/>
        <end position="292"/>
    </location>
</feature>
<dbReference type="EMBL" id="MGGD01000040">
    <property type="protein sequence ID" value="OGM20231.1"/>
    <property type="molecule type" value="Genomic_DNA"/>
</dbReference>
<evidence type="ECO:0000256" key="3">
    <source>
        <dbReference type="ARBA" id="ARBA00022679"/>
    </source>
</evidence>
<reference evidence="6 7" key="1">
    <citation type="journal article" date="2016" name="Nat. Commun.">
        <title>Thousands of microbial genomes shed light on interconnected biogeochemical processes in an aquifer system.</title>
        <authorList>
            <person name="Anantharaman K."/>
            <person name="Brown C.T."/>
            <person name="Hug L.A."/>
            <person name="Sharon I."/>
            <person name="Castelle C.J."/>
            <person name="Probst A.J."/>
            <person name="Thomas B.C."/>
            <person name="Singh A."/>
            <person name="Wilkins M.J."/>
            <person name="Karaoz U."/>
            <person name="Brodie E.L."/>
            <person name="Williams K.H."/>
            <person name="Hubbard S.S."/>
            <person name="Banfield J.F."/>
        </authorList>
    </citation>
    <scope>NUCLEOTIDE SEQUENCE [LARGE SCALE GENOMIC DNA]</scope>
</reference>
<keyword evidence="2" id="KW-0328">Glycosyltransferase</keyword>
<keyword evidence="3" id="KW-0808">Transferase</keyword>
<dbReference type="InterPro" id="IPR002509">
    <property type="entry name" value="NODB_dom"/>
</dbReference>
<evidence type="ECO:0000313" key="7">
    <source>
        <dbReference type="Proteomes" id="UP000176741"/>
    </source>
</evidence>
<feature type="transmembrane region" description="Helical" evidence="4">
    <location>
        <begin position="653"/>
        <end position="673"/>
    </location>
</feature>
<sequence>MPKQIFVFHDKHKRRFARITTKLSIVICLINILGLFLLFCLYKAVQFDSPDQLNTKVEIEKAINKISANQKDIIEVGGEGILVGINIDSDYYEIERFASLNNKEIILTFDDGPQPVYTEKILDILKKENVKAIFFVVGENVLKYPDIVRRIIKEGHQIGVHTFTHTKEDEGLNQNKLQTMLEIDAAQKIIEAETGYKTRLFRIPYWGVENTISLNSLILSVNALSRGYTIVSSTIDSNDWRYSDPDLVIKSAFNPLEGQVILMHDGGGDRTSTIKALPYIISLYKDNFYNFRLIDGELAGNLQELLKPISLKEKIISKAAKVSLLIFAYINKFLRIFFIFGIGIFAVNGVIYLSLILSKTFKRNKLSKLKPFVSVIIPAYNEEYSIAKTVNSVINSKYPRFEAIVIDNNSKDATGRIILNMRRRLKIKNLRLFKEKIQGKYAALNKGIKVAKGRIVLIIDADTQVLPNTIQKMVAAFSDKKIGAVGGNIKVGNIKNLISAFQAIEYIVGLNLDRRAYSNLGAIPVVPGALGAWRKTAATKAGGFLNDTLTEDAEMTVRIQKLGYKTVFAPDAVAYTEAPDNIRNFVRQRFRWTFGTLQVLYKHRESYFKKDKGMLFLLILPFLIFLQLPFMLLAPFVDIIAIATLFINYKLVVTFFLYFLAIHMLFNIIAFILAKEKRIWLLLIIPLSRFYYQPVWYFILYKSIVAILKGEIYPWNKLNHVGSVIVESNN</sequence>
<name>A0A1F7XYW6_9BACT</name>
<dbReference type="Pfam" id="PF01522">
    <property type="entry name" value="Polysacc_deac_1"/>
    <property type="match status" value="1"/>
</dbReference>
<evidence type="ECO:0000256" key="1">
    <source>
        <dbReference type="ARBA" id="ARBA00006739"/>
    </source>
</evidence>
<comment type="similarity">
    <text evidence="1">Belongs to the glycosyltransferase 2 family.</text>
</comment>
<feature type="transmembrane region" description="Helical" evidence="4">
    <location>
        <begin position="333"/>
        <end position="357"/>
    </location>
</feature>
<evidence type="ECO:0000259" key="5">
    <source>
        <dbReference type="PROSITE" id="PS51677"/>
    </source>
</evidence>
<dbReference type="PROSITE" id="PS51677">
    <property type="entry name" value="NODB"/>
    <property type="match status" value="1"/>
</dbReference>
<comment type="caution">
    <text evidence="6">The sequence shown here is derived from an EMBL/GenBank/DDBJ whole genome shotgun (WGS) entry which is preliminary data.</text>
</comment>
<protein>
    <recommendedName>
        <fullName evidence="5">NodB homology domain-containing protein</fullName>
    </recommendedName>
</protein>
<dbReference type="Gene3D" id="3.20.20.370">
    <property type="entry name" value="Glycoside hydrolase/deacetylase"/>
    <property type="match status" value="1"/>
</dbReference>
<evidence type="ECO:0000313" key="6">
    <source>
        <dbReference type="EMBL" id="OGM20231.1"/>
    </source>
</evidence>
<accession>A0A1F7XYW6</accession>
<organism evidence="6 7">
    <name type="scientific">Candidatus Woesebacteria bacterium RIFCSPHIGHO2_01_FULL_38_26b</name>
    <dbReference type="NCBI Taxonomy" id="1802491"/>
    <lineage>
        <taxon>Bacteria</taxon>
        <taxon>Candidatus Woeseibacteriota</taxon>
    </lineage>
</organism>
<dbReference type="CDD" id="cd06423">
    <property type="entry name" value="CESA_like"/>
    <property type="match status" value="1"/>
</dbReference>
<dbReference type="Gene3D" id="3.90.550.10">
    <property type="entry name" value="Spore Coat Polysaccharide Biosynthesis Protein SpsA, Chain A"/>
    <property type="match status" value="1"/>
</dbReference>
<feature type="transmembrane region" description="Helical" evidence="4">
    <location>
        <begin position="680"/>
        <end position="699"/>
    </location>
</feature>
<dbReference type="SUPFAM" id="SSF53448">
    <property type="entry name" value="Nucleotide-diphospho-sugar transferases"/>
    <property type="match status" value="1"/>
</dbReference>
<dbReference type="GO" id="GO:0016810">
    <property type="term" value="F:hydrolase activity, acting on carbon-nitrogen (but not peptide) bonds"/>
    <property type="evidence" value="ECO:0007669"/>
    <property type="project" value="InterPro"/>
</dbReference>